<protein>
    <submittedName>
        <fullName evidence="2">Uncharacterized protein</fullName>
    </submittedName>
</protein>
<keyword evidence="1" id="KW-1133">Transmembrane helix</keyword>
<geneLocation type="plasmid" evidence="2">
    <name>pNPD8_2</name>
</geneLocation>
<name>A0A1L7JMS9_CLOBO</name>
<sequence>MYTYLYEIVFPNKMYTNLLKIYHYFLLHTQIVLLTNAYILIIFTTLYTVYVYILKMYTYILEEVLKLSQPVSFRFNKDEKELENKYLNIPKSYRTDTVKRALRNELLNENNDDTTLIELNKKLDSIDNSLKALVNILSNTFTKAVNIDDETTTIVSNTVTDDKTNIEKEQDNFDKQAFLNGMKSFAKSVNM</sequence>
<evidence type="ECO:0000313" key="2">
    <source>
        <dbReference type="EMBL" id="APU87080.1"/>
    </source>
</evidence>
<evidence type="ECO:0000256" key="1">
    <source>
        <dbReference type="SAM" id="Phobius"/>
    </source>
</evidence>
<gene>
    <name evidence="2" type="ORF">NPD8_4302</name>
</gene>
<proteinExistence type="predicted"/>
<accession>A0A1L7JMS9</accession>
<organism evidence="2">
    <name type="scientific">Clostridium botulinum</name>
    <dbReference type="NCBI Taxonomy" id="1491"/>
    <lineage>
        <taxon>Bacteria</taxon>
        <taxon>Bacillati</taxon>
        <taxon>Bacillota</taxon>
        <taxon>Clostridia</taxon>
        <taxon>Eubacteriales</taxon>
        <taxon>Clostridiaceae</taxon>
        <taxon>Clostridium</taxon>
    </lineage>
</organism>
<keyword evidence="2" id="KW-0614">Plasmid</keyword>
<reference evidence="2" key="1">
    <citation type="submission" date="2016-05" db="EMBL/GenBank/DDBJ databases">
        <authorList>
            <person name="Lavstsen T."/>
            <person name="Jespersen J.S."/>
        </authorList>
    </citation>
    <scope>NUCLEOTIDE SEQUENCE</scope>
    <source>
        <strain evidence="2">CDC69096</strain>
        <plasmid evidence="2">pNPD8_2</plasmid>
    </source>
</reference>
<keyword evidence="1" id="KW-0812">Transmembrane</keyword>
<dbReference type="EMBL" id="CP015711">
    <property type="protein sequence ID" value="APU87080.1"/>
    <property type="molecule type" value="Genomic_DNA"/>
</dbReference>
<feature type="transmembrane region" description="Helical" evidence="1">
    <location>
        <begin position="21"/>
        <end position="53"/>
    </location>
</feature>
<dbReference type="AlphaFoldDB" id="A0A1L7JMS9"/>
<keyword evidence="1" id="KW-0472">Membrane</keyword>